<evidence type="ECO:0000313" key="7">
    <source>
        <dbReference type="Proteomes" id="UP000321397"/>
    </source>
</evidence>
<evidence type="ECO:0000313" key="3">
    <source>
        <dbReference type="EMBL" id="BBM46969.1"/>
    </source>
</evidence>
<reference evidence="5" key="1">
    <citation type="submission" date="2016-01" db="EMBL/GenBank/DDBJ databases">
        <authorList>
            <person name="Oliw E.H."/>
        </authorList>
    </citation>
    <scope>NUCLEOTIDE SEQUENCE [LARGE SCALE GENOMIC DNA]</scope>
    <source>
        <strain evidence="5">KA00185</strain>
    </source>
</reference>
<dbReference type="Proteomes" id="UP000321397">
    <property type="component" value="Chromosome"/>
</dbReference>
<dbReference type="OrthoDB" id="80692at2"/>
<protein>
    <submittedName>
        <fullName evidence="5">Peptidase propeptide and YPEB domain protein</fullName>
    </submittedName>
    <submittedName>
        <fullName evidence="3">Propeptide PepSY amd peptidase M4</fullName>
    </submittedName>
</protein>
<reference evidence="3 7" key="3">
    <citation type="submission" date="2019-07" db="EMBL/GenBank/DDBJ databases">
        <title>Complete Genome Sequence of Leptotrichia wadei Strain JMUB3933.</title>
        <authorList>
            <person name="Watanabe S."/>
            <person name="Cui L."/>
        </authorList>
    </citation>
    <scope>NUCLEOTIDE SEQUENCE [LARGE SCALE GENOMIC DNA]</scope>
    <source>
        <strain evidence="3 7">JMUB3933</strain>
    </source>
</reference>
<proteinExistence type="predicted"/>
<dbReference type="EMBL" id="AP019834">
    <property type="protein sequence ID" value="BBM46969.1"/>
    <property type="molecule type" value="Genomic_DNA"/>
</dbReference>
<dbReference type="AlphaFoldDB" id="A0A134A9B2"/>
<reference evidence="6" key="2">
    <citation type="submission" date="2016-01" db="EMBL/GenBank/DDBJ databases">
        <authorList>
            <person name="Mitreva M."/>
            <person name="Pepin K.H."/>
            <person name="Mihindukulasuriya K.A."/>
            <person name="Fulton R."/>
            <person name="Fronick C."/>
            <person name="O'Laughlin M."/>
            <person name="Miner T."/>
            <person name="Herter B."/>
            <person name="Rosa B.A."/>
            <person name="Cordes M."/>
            <person name="Tomlinson C."/>
            <person name="Wollam A."/>
            <person name="Palsikar V.B."/>
            <person name="Mardis E.R."/>
            <person name="Wilson R.K."/>
        </authorList>
    </citation>
    <scope>NUCLEOTIDE SEQUENCE [LARGE SCALE GENOMIC DNA]</scope>
    <source>
        <strain evidence="6">KA00185</strain>
    </source>
</reference>
<dbReference type="PATRIC" id="fig|157687.3.peg.1480"/>
<reference evidence="4 8" key="4">
    <citation type="submission" date="2019-07" db="EMBL/GenBank/DDBJ databases">
        <title>Complete Genome Sequence of Leptotrichia wadei Strain JMUB3934.</title>
        <authorList>
            <person name="Watanabe S."/>
            <person name="Cui L."/>
        </authorList>
    </citation>
    <scope>NUCLEOTIDE SEQUENCE [LARGE SCALE GENOMIC DNA]</scope>
    <source>
        <strain evidence="4 8">JMUB3934</strain>
    </source>
</reference>
<keyword evidence="6" id="KW-1185">Reference proteome</keyword>
<gene>
    <name evidence="5" type="ORF">HMPREF3180_01488</name>
    <name evidence="3" type="ORF">JMUB3933_0469</name>
    <name evidence="4" type="ORF">JMUB3934_0490</name>
</gene>
<feature type="chain" id="PRO_5044548501" evidence="1">
    <location>
        <begin position="23"/>
        <end position="203"/>
    </location>
</feature>
<evidence type="ECO:0000259" key="2">
    <source>
        <dbReference type="Pfam" id="PF03413"/>
    </source>
</evidence>
<dbReference type="EMBL" id="LSDD01000105">
    <property type="protein sequence ID" value="KXB64080.1"/>
    <property type="molecule type" value="Genomic_DNA"/>
</dbReference>
<dbReference type="STRING" id="157687.HMPREF3180_01488"/>
<feature type="domain" description="PepSY" evidence="2">
    <location>
        <begin position="41"/>
        <end position="102"/>
    </location>
</feature>
<feature type="domain" description="PepSY" evidence="2">
    <location>
        <begin position="138"/>
        <end position="198"/>
    </location>
</feature>
<dbReference type="Proteomes" id="UP000070483">
    <property type="component" value="Unassembled WGS sequence"/>
</dbReference>
<evidence type="ECO:0000313" key="8">
    <source>
        <dbReference type="Proteomes" id="UP000321501"/>
    </source>
</evidence>
<organism evidence="5 6">
    <name type="scientific">Leptotrichia wadei</name>
    <dbReference type="NCBI Taxonomy" id="157687"/>
    <lineage>
        <taxon>Bacteria</taxon>
        <taxon>Fusobacteriati</taxon>
        <taxon>Fusobacteriota</taxon>
        <taxon>Fusobacteriia</taxon>
        <taxon>Fusobacteriales</taxon>
        <taxon>Leptotrichiaceae</taxon>
        <taxon>Leptotrichia</taxon>
    </lineage>
</organism>
<evidence type="ECO:0000313" key="6">
    <source>
        <dbReference type="Proteomes" id="UP000070483"/>
    </source>
</evidence>
<dbReference type="Proteomes" id="UP000321501">
    <property type="component" value="Chromosome"/>
</dbReference>
<dbReference type="RefSeq" id="WP_018450588.1">
    <property type="nucleotide sequence ID" value="NZ_AP019834.1"/>
</dbReference>
<sequence>MKKNFLKKLLILFFITMTGVFANENSVKKTKTVRVLNVDVKISIEQAKQLALNHSKVAKNSAKMTKIRLDKENRKFIYEIEFYTERKKYKYNIDANTGKVLSYSEKERSSASTVIRDDGKIINTNGSDTEIRKTPKYIGMEKAKEIAVSRITGAKKINVTNIQLDNEKGRMIYEGRMVYKNTEYKFDIDATTGEVIKWEVNEN</sequence>
<dbReference type="Gene3D" id="3.10.450.40">
    <property type="match status" value="2"/>
</dbReference>
<feature type="signal peptide" evidence="1">
    <location>
        <begin position="1"/>
        <end position="22"/>
    </location>
</feature>
<name>A0A134A9B2_9FUSO</name>
<evidence type="ECO:0000313" key="4">
    <source>
        <dbReference type="EMBL" id="BBM49195.1"/>
    </source>
</evidence>
<evidence type="ECO:0000313" key="5">
    <source>
        <dbReference type="EMBL" id="KXB64080.1"/>
    </source>
</evidence>
<dbReference type="InterPro" id="IPR025711">
    <property type="entry name" value="PepSY"/>
</dbReference>
<accession>A0A134A9B2</accession>
<evidence type="ECO:0000256" key="1">
    <source>
        <dbReference type="SAM" id="SignalP"/>
    </source>
</evidence>
<dbReference type="EMBL" id="AP019835">
    <property type="protein sequence ID" value="BBM49195.1"/>
    <property type="molecule type" value="Genomic_DNA"/>
</dbReference>
<keyword evidence="1" id="KW-0732">Signal</keyword>
<dbReference type="Pfam" id="PF03413">
    <property type="entry name" value="PepSY"/>
    <property type="match status" value="2"/>
</dbReference>